<proteinExistence type="inferred from homology"/>
<evidence type="ECO:0000256" key="1">
    <source>
        <dbReference type="ARBA" id="ARBA00005417"/>
    </source>
</evidence>
<dbReference type="GO" id="GO:0015188">
    <property type="term" value="F:L-isoleucine transmembrane transporter activity"/>
    <property type="evidence" value="ECO:0007669"/>
    <property type="project" value="TreeGrafter"/>
</dbReference>
<dbReference type="HOGENOM" id="CLU_000604_99_0_5"/>
<evidence type="ECO:0000313" key="8">
    <source>
        <dbReference type="EMBL" id="AEH85748.1"/>
    </source>
</evidence>
<dbReference type="GO" id="GO:0005886">
    <property type="term" value="C:plasma membrane"/>
    <property type="evidence" value="ECO:0007669"/>
    <property type="project" value="TreeGrafter"/>
</dbReference>
<evidence type="ECO:0000256" key="4">
    <source>
        <dbReference type="ARBA" id="ARBA00022840"/>
    </source>
</evidence>
<evidence type="ECO:0000259" key="7">
    <source>
        <dbReference type="PROSITE" id="PS50893"/>
    </source>
</evidence>
<sequence length="510" mass="54028">MNANPIEKTSPGMNDTILQVDHLSMKFGGLVAIGDLSFTARRGEITALIGPNGAGKTTVFNCITGFYKPSEGMITLNRADGSSYLLERLPNHEIPARAKVARTFQNIRLFSGMTLLENLLVAQHNKLMKASGYTVLGLFGFSGYRKASAESVELAKHWLEKADLVDRADDPAGDLPYGAQRRLEIARAMCTGPELLCLDEPAAGLNPKESLALNTLLMDIKNTSGTSILLIEHDMSVVMKISDHVVVLEYGRKISDGNPQSVRTDPRVIAAYLGVDDEEVETVLTEVGDEDVIEQLDTGPDSAHGPGTSSSYLAGPVSDTVSHSEGERVTVSKGASKAAQFDARAASVASRPIVASPAPAAKTAAKKPAAKKTAATKTTGKAPAAKAEGVSNRLAAPRGGKADNLTRIKGIGTVNEKKLNEHGIFHFDQIGAWKKADVEAVEAYLAFDGRITREEWVKQAKLLSQGKDTEFSRRVDAGKVATSHASGKTAKAASGKTAAKPAAGKRGGSK</sequence>
<dbReference type="PANTHER" id="PTHR45772:SF11">
    <property type="entry name" value="HIGH-AFFINITY BRANCHED-CHAIN AMINO ACID TRANSPORT ATP-BINDING PROTEIN LIVG"/>
    <property type="match status" value="1"/>
</dbReference>
<dbReference type="Proteomes" id="UP000001623">
    <property type="component" value="Chromosome"/>
</dbReference>
<protein>
    <submittedName>
        <fullName evidence="8">ABC transporter related protein</fullName>
    </submittedName>
</protein>
<dbReference type="AlphaFoldDB" id="F7YFK3"/>
<organism evidence="8 9">
    <name type="scientific">Mesorhizobium opportunistum (strain LMG 24607 / HAMBI 3007 / WSM2075)</name>
    <dbReference type="NCBI Taxonomy" id="536019"/>
    <lineage>
        <taxon>Bacteria</taxon>
        <taxon>Pseudomonadati</taxon>
        <taxon>Pseudomonadota</taxon>
        <taxon>Alphaproteobacteria</taxon>
        <taxon>Hyphomicrobiales</taxon>
        <taxon>Phyllobacteriaceae</taxon>
        <taxon>Mesorhizobium</taxon>
    </lineage>
</organism>
<dbReference type="RefSeq" id="WP_013892485.1">
    <property type="nucleotide sequence ID" value="NC_015675.1"/>
</dbReference>
<dbReference type="GO" id="GO:0005524">
    <property type="term" value="F:ATP binding"/>
    <property type="evidence" value="ECO:0007669"/>
    <property type="project" value="UniProtKB-KW"/>
</dbReference>
<dbReference type="InterPro" id="IPR003593">
    <property type="entry name" value="AAA+_ATPase"/>
</dbReference>
<feature type="region of interest" description="Disordered" evidence="6">
    <location>
        <begin position="295"/>
        <end position="333"/>
    </location>
</feature>
<dbReference type="InterPro" id="IPR032823">
    <property type="entry name" value="BCA_ABC_TP_C"/>
</dbReference>
<dbReference type="Pfam" id="PF00005">
    <property type="entry name" value="ABC_tran"/>
    <property type="match status" value="1"/>
</dbReference>
<keyword evidence="3" id="KW-0547">Nucleotide-binding</keyword>
<feature type="region of interest" description="Disordered" evidence="6">
    <location>
        <begin position="358"/>
        <end position="389"/>
    </location>
</feature>
<dbReference type="Gene3D" id="3.40.50.300">
    <property type="entry name" value="P-loop containing nucleotide triphosphate hydrolases"/>
    <property type="match status" value="1"/>
</dbReference>
<dbReference type="PANTHER" id="PTHR45772">
    <property type="entry name" value="CONSERVED COMPONENT OF ABC TRANSPORTER FOR NATURAL AMINO ACIDS-RELATED"/>
    <property type="match status" value="1"/>
</dbReference>
<dbReference type="InterPro" id="IPR051120">
    <property type="entry name" value="ABC_AA/LPS_Transport"/>
</dbReference>
<feature type="region of interest" description="Disordered" evidence="6">
    <location>
        <begin position="473"/>
        <end position="510"/>
    </location>
</feature>
<keyword evidence="4" id="KW-0067">ATP-binding</keyword>
<dbReference type="STRING" id="536019.Mesop_1265"/>
<keyword evidence="5" id="KW-0029">Amino-acid transport</keyword>
<feature type="compositionally biased region" description="Low complexity" evidence="6">
    <location>
        <begin position="371"/>
        <end position="387"/>
    </location>
</feature>
<feature type="compositionally biased region" description="Low complexity" evidence="6">
    <location>
        <begin position="481"/>
        <end position="504"/>
    </location>
</feature>
<gene>
    <name evidence="8" type="ordered locus">Mesop_1265</name>
</gene>
<dbReference type="GO" id="GO:0016887">
    <property type="term" value="F:ATP hydrolysis activity"/>
    <property type="evidence" value="ECO:0007669"/>
    <property type="project" value="InterPro"/>
</dbReference>
<dbReference type="PROSITE" id="PS50893">
    <property type="entry name" value="ABC_TRANSPORTER_2"/>
    <property type="match status" value="1"/>
</dbReference>
<accession>F7YFK3</accession>
<dbReference type="GO" id="GO:1903805">
    <property type="term" value="P:L-valine import across plasma membrane"/>
    <property type="evidence" value="ECO:0007669"/>
    <property type="project" value="TreeGrafter"/>
</dbReference>
<evidence type="ECO:0000256" key="5">
    <source>
        <dbReference type="ARBA" id="ARBA00022970"/>
    </source>
</evidence>
<evidence type="ECO:0000256" key="3">
    <source>
        <dbReference type="ARBA" id="ARBA00022741"/>
    </source>
</evidence>
<dbReference type="SUPFAM" id="SSF52540">
    <property type="entry name" value="P-loop containing nucleoside triphosphate hydrolases"/>
    <property type="match status" value="1"/>
</dbReference>
<keyword evidence="2" id="KW-0813">Transport</keyword>
<dbReference type="CDD" id="cd03219">
    <property type="entry name" value="ABC_Mj1267_LivG_branched"/>
    <property type="match status" value="1"/>
</dbReference>
<evidence type="ECO:0000256" key="2">
    <source>
        <dbReference type="ARBA" id="ARBA00022448"/>
    </source>
</evidence>
<dbReference type="GO" id="GO:0042941">
    <property type="term" value="P:D-alanine transmembrane transport"/>
    <property type="evidence" value="ECO:0007669"/>
    <property type="project" value="TreeGrafter"/>
</dbReference>
<name>F7YFK3_MESOW</name>
<dbReference type="GO" id="GO:0005304">
    <property type="term" value="F:L-valine transmembrane transporter activity"/>
    <property type="evidence" value="ECO:0007669"/>
    <property type="project" value="TreeGrafter"/>
</dbReference>
<dbReference type="eggNOG" id="COG0411">
    <property type="taxonomic scope" value="Bacteria"/>
</dbReference>
<dbReference type="InterPro" id="IPR003439">
    <property type="entry name" value="ABC_transporter-like_ATP-bd"/>
</dbReference>
<dbReference type="GO" id="GO:0015192">
    <property type="term" value="F:L-phenylalanine transmembrane transporter activity"/>
    <property type="evidence" value="ECO:0007669"/>
    <property type="project" value="TreeGrafter"/>
</dbReference>
<dbReference type="GO" id="GO:1903806">
    <property type="term" value="P:L-isoleucine import across plasma membrane"/>
    <property type="evidence" value="ECO:0007669"/>
    <property type="project" value="TreeGrafter"/>
</dbReference>
<evidence type="ECO:0000313" key="9">
    <source>
        <dbReference type="Proteomes" id="UP000001623"/>
    </source>
</evidence>
<dbReference type="SMART" id="SM00382">
    <property type="entry name" value="AAA"/>
    <property type="match status" value="1"/>
</dbReference>
<feature type="domain" description="ABC transporter" evidence="7">
    <location>
        <begin position="18"/>
        <end position="275"/>
    </location>
</feature>
<evidence type="ECO:0000256" key="6">
    <source>
        <dbReference type="SAM" id="MobiDB-lite"/>
    </source>
</evidence>
<dbReference type="Pfam" id="PF12399">
    <property type="entry name" value="BCA_ABC_TP_C"/>
    <property type="match status" value="1"/>
</dbReference>
<dbReference type="FunFam" id="3.40.50.300:FF:000421">
    <property type="entry name" value="Branched-chain amino acid ABC transporter ATP-binding protein"/>
    <property type="match status" value="1"/>
</dbReference>
<dbReference type="InterPro" id="IPR027417">
    <property type="entry name" value="P-loop_NTPase"/>
</dbReference>
<dbReference type="GO" id="GO:0015808">
    <property type="term" value="P:L-alanine transport"/>
    <property type="evidence" value="ECO:0007669"/>
    <property type="project" value="TreeGrafter"/>
</dbReference>
<dbReference type="KEGG" id="mop:Mesop_1265"/>
<comment type="similarity">
    <text evidence="1">Belongs to the ABC transporter superfamily.</text>
</comment>
<dbReference type="EMBL" id="CP002279">
    <property type="protein sequence ID" value="AEH85748.1"/>
    <property type="molecule type" value="Genomic_DNA"/>
</dbReference>
<reference evidence="8 9" key="1">
    <citation type="submission" date="2010-10" db="EMBL/GenBank/DDBJ databases">
        <title>Complete sequence of Mesorhizobium opportunistum WSM2075.</title>
        <authorList>
            <consortium name="US DOE Joint Genome Institute"/>
            <person name="Lucas S."/>
            <person name="Copeland A."/>
            <person name="Lapidus A."/>
            <person name="Cheng J.-F."/>
            <person name="Bruce D."/>
            <person name="Goodwin L."/>
            <person name="Pitluck S."/>
            <person name="Chertkov O."/>
            <person name="Misra M."/>
            <person name="Detter J.C."/>
            <person name="Han C."/>
            <person name="Tapia R."/>
            <person name="Land M."/>
            <person name="Hauser L."/>
            <person name="Kyrpides N."/>
            <person name="Ovchinnikova G."/>
            <person name="Mavrommatis K.M."/>
            <person name="Tiwari R.P."/>
            <person name="Howieson J.G."/>
            <person name="O'Hara G.W."/>
            <person name="Nandasena K.G."/>
            <person name="Woyke T."/>
        </authorList>
    </citation>
    <scope>NUCLEOTIDE SEQUENCE [LARGE SCALE GENOMIC DNA]</scope>
    <source>
        <strain evidence="9">LMG 24607 / HAMBI 3007 / WSM2075</strain>
    </source>
</reference>